<keyword evidence="6" id="KW-0479">Metal-binding</keyword>
<feature type="binding site" evidence="6">
    <location>
        <position position="251"/>
    </location>
    <ligand>
        <name>Ca(2+)</name>
        <dbReference type="ChEBI" id="CHEBI:29108"/>
    </ligand>
</feature>
<evidence type="ECO:0000313" key="7">
    <source>
        <dbReference type="EMBL" id="SFS69964.1"/>
    </source>
</evidence>
<dbReference type="InterPro" id="IPR023343">
    <property type="entry name" value="Penicillin_amidase_dom1"/>
</dbReference>
<comment type="cofactor">
    <cofactor evidence="6">
        <name>Ca(2+)</name>
        <dbReference type="ChEBI" id="CHEBI:29108"/>
    </cofactor>
    <text evidence="6">Binds 1 Ca(2+) ion per dimer.</text>
</comment>
<dbReference type="OrthoDB" id="9759796at2"/>
<comment type="similarity">
    <text evidence="1">Belongs to the peptidase S45 family.</text>
</comment>
<dbReference type="InterPro" id="IPR014395">
    <property type="entry name" value="Pen/GL7ACA/AHL_acylase"/>
</dbReference>
<dbReference type="Gene3D" id="1.10.439.10">
    <property type="entry name" value="Penicillin Amidohydrolase, domain 1"/>
    <property type="match status" value="1"/>
</dbReference>
<keyword evidence="8" id="KW-1185">Reference proteome</keyword>
<dbReference type="SUPFAM" id="SSF56235">
    <property type="entry name" value="N-terminal nucleophile aminohydrolases (Ntn hydrolases)"/>
    <property type="match status" value="1"/>
</dbReference>
<dbReference type="InterPro" id="IPR002692">
    <property type="entry name" value="S45"/>
</dbReference>
<evidence type="ECO:0000256" key="4">
    <source>
        <dbReference type="ARBA" id="ARBA00023145"/>
    </source>
</evidence>
<dbReference type="AlphaFoldDB" id="A0A1I6RZ60"/>
<keyword evidence="2" id="KW-0732">Signal</keyword>
<dbReference type="PANTHER" id="PTHR34218:SF3">
    <property type="entry name" value="ACYL-HOMOSERINE LACTONE ACYLASE PVDQ"/>
    <property type="match status" value="1"/>
</dbReference>
<dbReference type="GO" id="GO:0017000">
    <property type="term" value="P:antibiotic biosynthetic process"/>
    <property type="evidence" value="ECO:0007669"/>
    <property type="project" value="InterPro"/>
</dbReference>
<gene>
    <name evidence="7" type="ORF">SAMN04488006_2669</name>
</gene>
<keyword evidence="4" id="KW-0865">Zymogen</keyword>
<organism evidence="7 8">
    <name type="scientific">Lutibacter maritimus</name>
    <dbReference type="NCBI Taxonomy" id="593133"/>
    <lineage>
        <taxon>Bacteria</taxon>
        <taxon>Pseudomonadati</taxon>
        <taxon>Bacteroidota</taxon>
        <taxon>Flavobacteriia</taxon>
        <taxon>Flavobacteriales</taxon>
        <taxon>Flavobacteriaceae</taxon>
        <taxon>Lutibacter</taxon>
    </lineage>
</organism>
<keyword evidence="6" id="KW-0106">Calcium</keyword>
<feature type="binding site" evidence="6">
    <location>
        <position position="254"/>
    </location>
    <ligand>
        <name>Ca(2+)</name>
        <dbReference type="ChEBI" id="CHEBI:29108"/>
    </ligand>
</feature>
<accession>A0A1I6RZ60</accession>
<dbReference type="Gene3D" id="2.30.120.10">
    <property type="match status" value="1"/>
</dbReference>
<dbReference type="GO" id="GO:0016811">
    <property type="term" value="F:hydrolase activity, acting on carbon-nitrogen (but not peptide) bonds, in linear amides"/>
    <property type="evidence" value="ECO:0007669"/>
    <property type="project" value="InterPro"/>
</dbReference>
<dbReference type="InterPro" id="IPR043147">
    <property type="entry name" value="Penicillin_amidase_A-knob"/>
</dbReference>
<dbReference type="RefSeq" id="WP_090227982.1">
    <property type="nucleotide sequence ID" value="NZ_FOZP01000007.1"/>
</dbReference>
<dbReference type="Pfam" id="PF01804">
    <property type="entry name" value="Penicil_amidase"/>
    <property type="match status" value="1"/>
</dbReference>
<dbReference type="Gene3D" id="1.10.1400.10">
    <property type="match status" value="1"/>
</dbReference>
<dbReference type="PANTHER" id="PTHR34218">
    <property type="entry name" value="PEPTIDASE S45 PENICILLIN AMIDASE"/>
    <property type="match status" value="1"/>
</dbReference>
<evidence type="ECO:0000256" key="5">
    <source>
        <dbReference type="PIRSR" id="PIRSR001227-1"/>
    </source>
</evidence>
<evidence type="ECO:0000256" key="1">
    <source>
        <dbReference type="ARBA" id="ARBA00006586"/>
    </source>
</evidence>
<feature type="active site" description="Nucleophile" evidence="5">
    <location>
        <position position="179"/>
    </location>
</feature>
<keyword evidence="3" id="KW-0378">Hydrolase</keyword>
<reference evidence="8" key="1">
    <citation type="submission" date="2016-10" db="EMBL/GenBank/DDBJ databases">
        <authorList>
            <person name="Varghese N."/>
            <person name="Submissions S."/>
        </authorList>
    </citation>
    <scope>NUCLEOTIDE SEQUENCE [LARGE SCALE GENOMIC DNA]</scope>
    <source>
        <strain evidence="8">DSM 24450</strain>
    </source>
</reference>
<dbReference type="Gene3D" id="3.60.20.10">
    <property type="entry name" value="Glutamine Phosphoribosylpyrophosphate, subunit 1, domain 1"/>
    <property type="match status" value="1"/>
</dbReference>
<protein>
    <submittedName>
        <fullName evidence="7">Acyl-homoserine-lactone acylase</fullName>
    </submittedName>
</protein>
<evidence type="ECO:0000256" key="3">
    <source>
        <dbReference type="ARBA" id="ARBA00022801"/>
    </source>
</evidence>
<name>A0A1I6RZ60_9FLAO</name>
<proteinExistence type="inferred from homology"/>
<dbReference type="InterPro" id="IPR043146">
    <property type="entry name" value="Penicillin_amidase_N_B-knob"/>
</dbReference>
<dbReference type="GO" id="GO:0046872">
    <property type="term" value="F:metal ion binding"/>
    <property type="evidence" value="ECO:0007669"/>
    <property type="project" value="UniProtKB-KW"/>
</dbReference>
<evidence type="ECO:0000313" key="8">
    <source>
        <dbReference type="Proteomes" id="UP000199312"/>
    </source>
</evidence>
<evidence type="ECO:0000256" key="2">
    <source>
        <dbReference type="ARBA" id="ARBA00022729"/>
    </source>
</evidence>
<dbReference type="InterPro" id="IPR029055">
    <property type="entry name" value="Ntn_hydrolases_N"/>
</dbReference>
<evidence type="ECO:0000256" key="6">
    <source>
        <dbReference type="PIRSR" id="PIRSR001227-2"/>
    </source>
</evidence>
<dbReference type="PIRSF" id="PIRSF001227">
    <property type="entry name" value="Pen_acylase"/>
    <property type="match status" value="1"/>
</dbReference>
<dbReference type="Proteomes" id="UP000199312">
    <property type="component" value="Unassembled WGS sequence"/>
</dbReference>
<dbReference type="STRING" id="593133.SAMN04488006_2669"/>
<dbReference type="EMBL" id="FOZP01000007">
    <property type="protein sequence ID" value="SFS69964.1"/>
    <property type="molecule type" value="Genomic_DNA"/>
</dbReference>
<sequence length="693" mass="78779">MRKNILLKINKLFLIIIFIGVTYSQENETVTINWDTWGIPHIKGDLDTEIFYGFGWAQMEAHGNLILKSYGKARGRSSEYFGGSQNEASDVLLIKLNIPKRAEQWYFLQDKQTKKIIEAFIKGMNDYCSNNPDKINDDLKVILPITKFDPFAKLQLSYHLMVGAFSLQPEAKEWKTAGSNAWAIGPSKSKTGNTILLTQPHPPWFDDYLFFEAHLKSKNTNIYGITLVGSPTIAMGFNSKLGWGMTFNQADTMDLIELEVKEDSYKIKEQLKPFIITETTYKVKENDSMITKTIQVKESDYGFVVEEKNGKALALRLSGLDRPFFTKQFLDMAKSNNFNEFEKALKTLQLPLQNIIYADKKGTIFYLYNGIIPKRPNGTLNDWSGIIKSTRPGALVTEFVNYEELPKIKNPNSGFLANSNNGPWTSTYPFLRQPENFPSYISSQLYTNFDNRARRSIKMLLSMDRFDFDDVVNLSTSTYSELADRTIDELVDYGMHSKDTLLNKAAIALKNWDRKLDTNSKGAVLFINWYVSSNSMDIFKIKFSEENPLNTPNILTDNAKASLLDAAILTQEKYKDLEVSYGAVYKTNFADKSFEGSLGLSEVGSFNAGFYRPMSPKEFTLLGGSAYTSVVEFGEKIRAKGLLSYGNASQNKSPFKGDQLALMAKRQIRDIWFYEADIKKNTTKQEILNIKKI</sequence>